<gene>
    <name evidence="14" type="primary">sdhC</name>
    <name evidence="14" type="ORF">DM484_12015</name>
</gene>
<dbReference type="NCBIfam" id="TIGR02970">
    <property type="entry name" value="succ_dehyd_cytB"/>
    <property type="match status" value="1"/>
</dbReference>
<dbReference type="InterPro" id="IPR018495">
    <property type="entry name" value="Succ_DH_cyt_bsu_CS"/>
</dbReference>
<dbReference type="Proteomes" id="UP000249396">
    <property type="component" value="Unassembled WGS sequence"/>
</dbReference>
<dbReference type="InterPro" id="IPR014314">
    <property type="entry name" value="Succ_DH_cytb556"/>
</dbReference>
<dbReference type="GO" id="GO:0016020">
    <property type="term" value="C:membrane"/>
    <property type="evidence" value="ECO:0007669"/>
    <property type="project" value="UniProtKB-SubCell"/>
</dbReference>
<dbReference type="InterPro" id="IPR000701">
    <property type="entry name" value="SuccDH_FuR_B_TM-su"/>
</dbReference>
<evidence type="ECO:0000256" key="5">
    <source>
        <dbReference type="ARBA" id="ARBA00022617"/>
    </source>
</evidence>
<dbReference type="PIRSF" id="PIRSF000178">
    <property type="entry name" value="SDH_cyt_b560"/>
    <property type="match status" value="1"/>
</dbReference>
<dbReference type="InterPro" id="IPR034804">
    <property type="entry name" value="SQR/QFR_C/D"/>
</dbReference>
<keyword evidence="6 13" id="KW-0812">Transmembrane</keyword>
<dbReference type="PANTHER" id="PTHR10978:SF5">
    <property type="entry name" value="SUCCINATE DEHYDROGENASE CYTOCHROME B560 SUBUNIT, MITOCHONDRIAL"/>
    <property type="match status" value="1"/>
</dbReference>
<protein>
    <recommendedName>
        <fullName evidence="4">Succinate dehydrogenase cytochrome b556 subunit</fullName>
    </recommendedName>
</protein>
<dbReference type="PROSITE" id="PS01000">
    <property type="entry name" value="SDH_CYT_1"/>
    <property type="match status" value="1"/>
</dbReference>
<evidence type="ECO:0000256" key="2">
    <source>
        <dbReference type="ARBA" id="ARBA00004141"/>
    </source>
</evidence>
<keyword evidence="10 13" id="KW-0472">Membrane</keyword>
<evidence type="ECO:0000256" key="9">
    <source>
        <dbReference type="ARBA" id="ARBA00023004"/>
    </source>
</evidence>
<feature type="transmembrane region" description="Helical" evidence="13">
    <location>
        <begin position="70"/>
        <end position="91"/>
    </location>
</feature>
<evidence type="ECO:0000256" key="8">
    <source>
        <dbReference type="ARBA" id="ARBA00022989"/>
    </source>
</evidence>
<dbReference type="Gene3D" id="1.20.1300.10">
    <property type="entry name" value="Fumarate reductase/succinate dehydrogenase, transmembrane subunit"/>
    <property type="match status" value="1"/>
</dbReference>
<evidence type="ECO:0000256" key="7">
    <source>
        <dbReference type="ARBA" id="ARBA00022723"/>
    </source>
</evidence>
<keyword evidence="7 12" id="KW-0479">Metal-binding</keyword>
<name>A0A2W4R4B6_9GAMM</name>
<feature type="transmembrane region" description="Helical" evidence="13">
    <location>
        <begin position="20"/>
        <end position="49"/>
    </location>
</feature>
<comment type="cofactor">
    <cofactor evidence="12">
        <name>heme</name>
        <dbReference type="ChEBI" id="CHEBI:30413"/>
    </cofactor>
    <text evidence="12">The heme is bound between the two transmembrane subunits.</text>
</comment>
<evidence type="ECO:0000256" key="11">
    <source>
        <dbReference type="ARBA" id="ARBA00025912"/>
    </source>
</evidence>
<dbReference type="GO" id="GO:0006099">
    <property type="term" value="P:tricarboxylic acid cycle"/>
    <property type="evidence" value="ECO:0007669"/>
    <property type="project" value="InterPro"/>
</dbReference>
<feature type="binding site" description="axial binding residue" evidence="12">
    <location>
        <position position="82"/>
    </location>
    <ligand>
        <name>heme</name>
        <dbReference type="ChEBI" id="CHEBI:30413"/>
        <note>ligand shared with second transmembrane subunit</note>
    </ligand>
    <ligandPart>
        <name>Fe</name>
        <dbReference type="ChEBI" id="CHEBI:18248"/>
    </ligandPart>
</feature>
<comment type="similarity">
    <text evidence="3">Belongs to the cytochrome b560 family.</text>
</comment>
<evidence type="ECO:0000256" key="13">
    <source>
        <dbReference type="SAM" id="Phobius"/>
    </source>
</evidence>
<dbReference type="CDD" id="cd03499">
    <property type="entry name" value="SQR_TypeC_SdhC"/>
    <property type="match status" value="1"/>
</dbReference>
<comment type="subcellular location">
    <subcellularLocation>
        <location evidence="2">Membrane</location>
        <topology evidence="2">Multi-pass membrane protein</topology>
    </subcellularLocation>
</comment>
<dbReference type="Pfam" id="PF01127">
    <property type="entry name" value="Sdh_cyt"/>
    <property type="match status" value="1"/>
</dbReference>
<evidence type="ECO:0000256" key="1">
    <source>
        <dbReference type="ARBA" id="ARBA00004050"/>
    </source>
</evidence>
<reference evidence="14 15" key="1">
    <citation type="journal article" date="2018" name="Aquat. Microb. Ecol.">
        <title>Gammaproteobacterial methanotrophs dominate.</title>
        <authorList>
            <person name="Rissanen A.J."/>
            <person name="Saarenheimo J."/>
            <person name="Tiirola M."/>
            <person name="Peura S."/>
            <person name="Aalto S.L."/>
            <person name="Karvinen A."/>
            <person name="Nykanen H."/>
        </authorList>
    </citation>
    <scope>NUCLEOTIDE SEQUENCE [LARGE SCALE GENOMIC DNA]</scope>
    <source>
        <strain evidence="14">AMbin10</strain>
    </source>
</reference>
<sequence>MCPMKERPLSPHLQVYRLPLTAWVSITHRATGVFLSLGMILLVVFLLAIAQGSESFALVHSCLQSLAGRLFLWGWIYSLLFHLCHGFRHLIWDTGHGFERETLNRFAAYEIAASLLLVSMLILLVSI</sequence>
<comment type="function">
    <text evidence="1">Membrane-anchoring subunit of succinate dehydrogenase (SDH).</text>
</comment>
<evidence type="ECO:0000313" key="14">
    <source>
        <dbReference type="EMBL" id="PZN78981.1"/>
    </source>
</evidence>
<dbReference type="SUPFAM" id="SSF81343">
    <property type="entry name" value="Fumarate reductase respiratory complex transmembrane subunits"/>
    <property type="match status" value="1"/>
</dbReference>
<keyword evidence="5 12" id="KW-0349">Heme</keyword>
<accession>A0A2W4R4B6</accession>
<evidence type="ECO:0000256" key="4">
    <source>
        <dbReference type="ARBA" id="ARBA00020076"/>
    </source>
</evidence>
<evidence type="ECO:0000256" key="3">
    <source>
        <dbReference type="ARBA" id="ARBA00007244"/>
    </source>
</evidence>
<keyword evidence="8 13" id="KW-1133">Transmembrane helix</keyword>
<feature type="transmembrane region" description="Helical" evidence="13">
    <location>
        <begin position="106"/>
        <end position="125"/>
    </location>
</feature>
<dbReference type="EMBL" id="QJPH01000310">
    <property type="protein sequence ID" value="PZN78981.1"/>
    <property type="molecule type" value="Genomic_DNA"/>
</dbReference>
<evidence type="ECO:0000256" key="10">
    <source>
        <dbReference type="ARBA" id="ARBA00023136"/>
    </source>
</evidence>
<evidence type="ECO:0000256" key="6">
    <source>
        <dbReference type="ARBA" id="ARBA00022692"/>
    </source>
</evidence>
<proteinExistence type="inferred from homology"/>
<dbReference type="GO" id="GO:0009055">
    <property type="term" value="F:electron transfer activity"/>
    <property type="evidence" value="ECO:0007669"/>
    <property type="project" value="InterPro"/>
</dbReference>
<comment type="caution">
    <text evidence="14">The sequence shown here is derived from an EMBL/GenBank/DDBJ whole genome shotgun (WGS) entry which is preliminary data.</text>
</comment>
<keyword evidence="9 12" id="KW-0408">Iron</keyword>
<evidence type="ECO:0000313" key="15">
    <source>
        <dbReference type="Proteomes" id="UP000249396"/>
    </source>
</evidence>
<dbReference type="AlphaFoldDB" id="A0A2W4R4B6"/>
<dbReference type="PANTHER" id="PTHR10978">
    <property type="entry name" value="SUCCINATE DEHYDROGENASE CYTOCHROME B560 SUBUNIT"/>
    <property type="match status" value="1"/>
</dbReference>
<organism evidence="14 15">
    <name type="scientific">Candidatus Methylumidiphilus alinenensis</name>
    <dbReference type="NCBI Taxonomy" id="2202197"/>
    <lineage>
        <taxon>Bacteria</taxon>
        <taxon>Pseudomonadati</taxon>
        <taxon>Pseudomonadota</taxon>
        <taxon>Gammaproteobacteria</taxon>
        <taxon>Methylococcales</taxon>
        <taxon>Candidatus Methylumidiphilus</taxon>
    </lineage>
</organism>
<comment type="subunit">
    <text evidence="11">Part of an enzyme complex containing four subunits: a flavoprotein, an iron-sulfur protein, plus two membrane-anchoring proteins, SdhC and SdhD. The complex can form homotrimers.</text>
</comment>
<dbReference type="GO" id="GO:0046872">
    <property type="term" value="F:metal ion binding"/>
    <property type="evidence" value="ECO:0007669"/>
    <property type="project" value="UniProtKB-KW"/>
</dbReference>
<evidence type="ECO:0000256" key="12">
    <source>
        <dbReference type="PIRSR" id="PIRSR000178-1"/>
    </source>
</evidence>